<dbReference type="GO" id="GO:0005737">
    <property type="term" value="C:cytoplasm"/>
    <property type="evidence" value="ECO:0007669"/>
    <property type="project" value="TreeGrafter"/>
</dbReference>
<organism evidence="15">
    <name type="scientific">Oppiella nova</name>
    <dbReference type="NCBI Taxonomy" id="334625"/>
    <lineage>
        <taxon>Eukaryota</taxon>
        <taxon>Metazoa</taxon>
        <taxon>Ecdysozoa</taxon>
        <taxon>Arthropoda</taxon>
        <taxon>Chelicerata</taxon>
        <taxon>Arachnida</taxon>
        <taxon>Acari</taxon>
        <taxon>Acariformes</taxon>
        <taxon>Sarcoptiformes</taxon>
        <taxon>Oribatida</taxon>
        <taxon>Brachypylina</taxon>
        <taxon>Oppioidea</taxon>
        <taxon>Oppiidae</taxon>
        <taxon>Oppiella</taxon>
    </lineage>
</organism>
<sequence length="417" mass="47638">MWTQLEQFMICDNIPQRDKENVVLLHVFKQYNEDTEIVAGCNFFYATNDDSVYGFGDNIHGCLGLGHNRAVDTPQLIPELCGKSFKQFVIGYDFVLAITDGNQIYSWGHNNRGQLTREITPSVAVPNTLWPSALMDRCTGGGSHAITRDGHVFSWGVNTHNQLVTNGTLKRDYVIGNQIDVGSGLCADKSIYKSQYDELSQIGSGGFGTVFKVKHKCDGELYAIKKMNINVRSEYVVQYYSSWIERNELYIQMELCCYNLQNILEVKPQVFGRQLGQPMDCVEYFILCEIFRQILESVQYLHELNPQIIHRDLKPENILIAENIIHRDLKPENILIAENVRNDRFVKLCDFGLAIVHDKRYNSPTSKKHTSDVGTIKYQAPEVNHSEKYGHKADIYSLALIGGDIFELDLYKQESKR</sequence>
<protein>
    <recommendedName>
        <fullName evidence="1">non-specific serine/threonine protein kinase</fullName>
        <ecNumber evidence="1">2.7.11.1</ecNumber>
    </recommendedName>
</protein>
<dbReference type="Gene3D" id="2.130.10.30">
    <property type="entry name" value="Regulator of chromosome condensation 1/beta-lactamase-inhibitor protein II"/>
    <property type="match status" value="1"/>
</dbReference>
<accession>A0A7R9M088</accession>
<evidence type="ECO:0000256" key="5">
    <source>
        <dbReference type="ARBA" id="ARBA00022777"/>
    </source>
</evidence>
<dbReference type="InterPro" id="IPR011009">
    <property type="entry name" value="Kinase-like_dom_sf"/>
</dbReference>
<feature type="repeat" description="RCC1" evidence="11">
    <location>
        <begin position="50"/>
        <end position="101"/>
    </location>
</feature>
<evidence type="ECO:0000259" key="14">
    <source>
        <dbReference type="PROSITE" id="PS50011"/>
    </source>
</evidence>
<dbReference type="GO" id="GO:0005524">
    <property type="term" value="F:ATP binding"/>
    <property type="evidence" value="ECO:0007669"/>
    <property type="project" value="UniProtKB-UniRule"/>
</dbReference>
<dbReference type="InterPro" id="IPR050339">
    <property type="entry name" value="CC_SR_Kinase"/>
</dbReference>
<dbReference type="Gene3D" id="3.30.200.20">
    <property type="entry name" value="Phosphorylase Kinase, domain 1"/>
    <property type="match status" value="1"/>
</dbReference>
<dbReference type="SUPFAM" id="SSF56112">
    <property type="entry name" value="Protein kinase-like (PK-like)"/>
    <property type="match status" value="2"/>
</dbReference>
<evidence type="ECO:0000256" key="13">
    <source>
        <dbReference type="RuleBase" id="RU000304"/>
    </source>
</evidence>
<evidence type="ECO:0000256" key="7">
    <source>
        <dbReference type="ARBA" id="ARBA00023193"/>
    </source>
</evidence>
<evidence type="ECO:0000256" key="10">
    <source>
        <dbReference type="ARBA" id="ARBA00048977"/>
    </source>
</evidence>
<evidence type="ECO:0000256" key="8">
    <source>
        <dbReference type="ARBA" id="ARBA00037982"/>
    </source>
</evidence>
<dbReference type="PROSITE" id="PS00107">
    <property type="entry name" value="PROTEIN_KINASE_ATP"/>
    <property type="match status" value="1"/>
</dbReference>
<keyword evidence="4 12" id="KW-0547">Nucleotide-binding</keyword>
<dbReference type="EMBL" id="OC918738">
    <property type="protein sequence ID" value="CAD7649987.1"/>
    <property type="molecule type" value="Genomic_DNA"/>
</dbReference>
<keyword evidence="3" id="KW-0808">Transferase</keyword>
<evidence type="ECO:0000256" key="3">
    <source>
        <dbReference type="ARBA" id="ARBA00022679"/>
    </source>
</evidence>
<dbReference type="EMBL" id="CAJPVJ010003913">
    <property type="protein sequence ID" value="CAG2168080.1"/>
    <property type="molecule type" value="Genomic_DNA"/>
</dbReference>
<evidence type="ECO:0000256" key="6">
    <source>
        <dbReference type="ARBA" id="ARBA00022840"/>
    </source>
</evidence>
<dbReference type="InterPro" id="IPR009091">
    <property type="entry name" value="RCC1/BLIP-II"/>
</dbReference>
<proteinExistence type="inferred from homology"/>
<evidence type="ECO:0000313" key="16">
    <source>
        <dbReference type="Proteomes" id="UP000728032"/>
    </source>
</evidence>
<dbReference type="PROSITE" id="PS50012">
    <property type="entry name" value="RCC1_3"/>
    <property type="match status" value="1"/>
</dbReference>
<name>A0A7R9M088_9ACAR</name>
<dbReference type="Pfam" id="PF00415">
    <property type="entry name" value="RCC1"/>
    <property type="match status" value="1"/>
</dbReference>
<comment type="catalytic activity">
    <reaction evidence="9">
        <text>L-threonyl-[protein] + ATP = O-phospho-L-threonyl-[protein] + ADP + H(+)</text>
        <dbReference type="Rhea" id="RHEA:46608"/>
        <dbReference type="Rhea" id="RHEA-COMP:11060"/>
        <dbReference type="Rhea" id="RHEA-COMP:11605"/>
        <dbReference type="ChEBI" id="CHEBI:15378"/>
        <dbReference type="ChEBI" id="CHEBI:30013"/>
        <dbReference type="ChEBI" id="CHEBI:30616"/>
        <dbReference type="ChEBI" id="CHEBI:61977"/>
        <dbReference type="ChEBI" id="CHEBI:456216"/>
        <dbReference type="EC" id="2.7.11.1"/>
    </reaction>
    <physiologicalReaction direction="left-to-right" evidence="9">
        <dbReference type="Rhea" id="RHEA:46609"/>
    </physiologicalReaction>
</comment>
<evidence type="ECO:0000256" key="9">
    <source>
        <dbReference type="ARBA" id="ARBA00048659"/>
    </source>
</evidence>
<comment type="catalytic activity">
    <reaction evidence="10">
        <text>L-seryl-[protein] + ATP = O-phospho-L-seryl-[protein] + ADP + H(+)</text>
        <dbReference type="Rhea" id="RHEA:17989"/>
        <dbReference type="Rhea" id="RHEA-COMP:9863"/>
        <dbReference type="Rhea" id="RHEA-COMP:11604"/>
        <dbReference type="ChEBI" id="CHEBI:15378"/>
        <dbReference type="ChEBI" id="CHEBI:29999"/>
        <dbReference type="ChEBI" id="CHEBI:30616"/>
        <dbReference type="ChEBI" id="CHEBI:83421"/>
        <dbReference type="ChEBI" id="CHEBI:456216"/>
        <dbReference type="EC" id="2.7.11.1"/>
    </reaction>
    <physiologicalReaction direction="left-to-right" evidence="10">
        <dbReference type="Rhea" id="RHEA:17990"/>
    </physiologicalReaction>
</comment>
<dbReference type="InterPro" id="IPR000408">
    <property type="entry name" value="Reg_chr_condens"/>
</dbReference>
<dbReference type="OrthoDB" id="5337378at2759"/>
<evidence type="ECO:0000256" key="2">
    <source>
        <dbReference type="ARBA" id="ARBA00022527"/>
    </source>
</evidence>
<dbReference type="Pfam" id="PF00069">
    <property type="entry name" value="Pkinase"/>
    <property type="match status" value="1"/>
</dbReference>
<evidence type="ECO:0000256" key="11">
    <source>
        <dbReference type="PROSITE-ProRule" id="PRU00235"/>
    </source>
</evidence>
<evidence type="ECO:0000256" key="1">
    <source>
        <dbReference type="ARBA" id="ARBA00012513"/>
    </source>
</evidence>
<keyword evidence="5" id="KW-0418">Kinase</keyword>
<dbReference type="PANTHER" id="PTHR11042">
    <property type="entry name" value="EUKARYOTIC TRANSLATION INITIATION FACTOR 2-ALPHA KINASE EIF2-ALPHA KINASE -RELATED"/>
    <property type="match status" value="1"/>
</dbReference>
<gene>
    <name evidence="15" type="ORF">ONB1V03_LOCUS7574</name>
</gene>
<dbReference type="InterPro" id="IPR017441">
    <property type="entry name" value="Protein_kinase_ATP_BS"/>
</dbReference>
<dbReference type="PROSITE" id="PS00108">
    <property type="entry name" value="PROTEIN_KINASE_ST"/>
    <property type="match status" value="2"/>
</dbReference>
<keyword evidence="7" id="KW-0652">Protein synthesis inhibitor</keyword>
<dbReference type="GO" id="GO:0005634">
    <property type="term" value="C:nucleus"/>
    <property type="evidence" value="ECO:0007669"/>
    <property type="project" value="TreeGrafter"/>
</dbReference>
<dbReference type="EC" id="2.7.11.1" evidence="1"/>
<reference evidence="15" key="1">
    <citation type="submission" date="2020-11" db="EMBL/GenBank/DDBJ databases">
        <authorList>
            <person name="Tran Van P."/>
        </authorList>
    </citation>
    <scope>NUCLEOTIDE SEQUENCE</scope>
</reference>
<feature type="domain" description="Protein kinase" evidence="14">
    <location>
        <begin position="196"/>
        <end position="417"/>
    </location>
</feature>
<comment type="similarity">
    <text evidence="8">Belongs to the protein kinase superfamily. Ser/Thr protein kinase family. GCN2 subfamily.</text>
</comment>
<evidence type="ECO:0000256" key="4">
    <source>
        <dbReference type="ARBA" id="ARBA00022741"/>
    </source>
</evidence>
<dbReference type="AlphaFoldDB" id="A0A7R9M088"/>
<dbReference type="InterPro" id="IPR000719">
    <property type="entry name" value="Prot_kinase_dom"/>
</dbReference>
<keyword evidence="6 12" id="KW-0067">ATP-binding</keyword>
<dbReference type="SMART" id="SM00220">
    <property type="entry name" value="S_TKc"/>
    <property type="match status" value="1"/>
</dbReference>
<keyword evidence="16" id="KW-1185">Reference proteome</keyword>
<keyword evidence="2 13" id="KW-0723">Serine/threonine-protein kinase</keyword>
<evidence type="ECO:0000313" key="15">
    <source>
        <dbReference type="EMBL" id="CAD7649987.1"/>
    </source>
</evidence>
<evidence type="ECO:0000256" key="12">
    <source>
        <dbReference type="PROSITE-ProRule" id="PRU10141"/>
    </source>
</evidence>
<dbReference type="PROSITE" id="PS50011">
    <property type="entry name" value="PROTEIN_KINASE_DOM"/>
    <property type="match status" value="1"/>
</dbReference>
<dbReference type="Gene3D" id="1.10.510.10">
    <property type="entry name" value="Transferase(Phosphotransferase) domain 1"/>
    <property type="match status" value="2"/>
</dbReference>
<dbReference type="InterPro" id="IPR008271">
    <property type="entry name" value="Ser/Thr_kinase_AS"/>
</dbReference>
<dbReference type="PANTHER" id="PTHR11042:SF160">
    <property type="entry name" value="EUKARYOTIC TRANSLATION INITIATION FACTOR 2-ALPHA KINASE 1"/>
    <property type="match status" value="1"/>
</dbReference>
<dbReference type="GO" id="GO:0004674">
    <property type="term" value="F:protein serine/threonine kinase activity"/>
    <property type="evidence" value="ECO:0007669"/>
    <property type="project" value="UniProtKB-KW"/>
</dbReference>
<feature type="binding site" evidence="12">
    <location>
        <position position="226"/>
    </location>
    <ligand>
        <name>ATP</name>
        <dbReference type="ChEBI" id="CHEBI:30616"/>
    </ligand>
</feature>
<dbReference type="Proteomes" id="UP000728032">
    <property type="component" value="Unassembled WGS sequence"/>
</dbReference>
<dbReference type="SUPFAM" id="SSF50985">
    <property type="entry name" value="RCC1/BLIP-II"/>
    <property type="match status" value="1"/>
</dbReference>